<feature type="transmembrane region" description="Helical" evidence="11">
    <location>
        <begin position="70"/>
        <end position="86"/>
    </location>
</feature>
<keyword evidence="4" id="KW-0997">Cell inner membrane</keyword>
<comment type="caution">
    <text evidence="13">The sequence shown here is derived from an EMBL/GenBank/DDBJ whole genome shotgun (WGS) entry which is preliminary data.</text>
</comment>
<evidence type="ECO:0000256" key="2">
    <source>
        <dbReference type="ARBA" id="ARBA00022475"/>
    </source>
</evidence>
<evidence type="ECO:0000313" key="14">
    <source>
        <dbReference type="Proteomes" id="UP000651977"/>
    </source>
</evidence>
<feature type="transmembrane region" description="Helical" evidence="11">
    <location>
        <begin position="98"/>
        <end position="118"/>
    </location>
</feature>
<name>A0ABQ1I580_9ALTE</name>
<dbReference type="InterPro" id="IPR000390">
    <property type="entry name" value="Small_drug/metabolite_transptr"/>
</dbReference>
<evidence type="ECO:0000256" key="3">
    <source>
        <dbReference type="ARBA" id="ARBA00022516"/>
    </source>
</evidence>
<accession>A0ABQ1I580</accession>
<evidence type="ECO:0000256" key="8">
    <source>
        <dbReference type="ARBA" id="ARBA00022989"/>
    </source>
</evidence>
<evidence type="ECO:0000256" key="1">
    <source>
        <dbReference type="ARBA" id="ARBA00004651"/>
    </source>
</evidence>
<keyword evidence="7" id="KW-0448">Lipopolysaccharide biosynthesis</keyword>
<evidence type="ECO:0000256" key="4">
    <source>
        <dbReference type="ARBA" id="ARBA00022519"/>
    </source>
</evidence>
<sequence length="119" mass="13133">MTELLLLVISIGLSSLSQYWQKRAALLFAAQPQLTSRQKLLSKPLLLGIIFLGLGALSWLAVLSRWDVSVAYPLLSSNFVIMLLISKFAFNEQISPRQWWGVGCIVLGVAFIGGAAQWL</sequence>
<organism evidence="13 14">
    <name type="scientific">Agarivorans gilvus</name>
    <dbReference type="NCBI Taxonomy" id="680279"/>
    <lineage>
        <taxon>Bacteria</taxon>
        <taxon>Pseudomonadati</taxon>
        <taxon>Pseudomonadota</taxon>
        <taxon>Gammaproteobacteria</taxon>
        <taxon>Alteromonadales</taxon>
        <taxon>Alteromonadaceae</taxon>
        <taxon>Agarivorans</taxon>
    </lineage>
</organism>
<gene>
    <name evidence="13" type="ORF">GCM10007414_27500</name>
</gene>
<evidence type="ECO:0000313" key="13">
    <source>
        <dbReference type="EMBL" id="GGB12669.1"/>
    </source>
</evidence>
<evidence type="ECO:0000256" key="5">
    <source>
        <dbReference type="ARBA" id="ARBA00022556"/>
    </source>
</evidence>
<keyword evidence="14" id="KW-1185">Reference proteome</keyword>
<evidence type="ECO:0000256" key="10">
    <source>
        <dbReference type="ARBA" id="ARBA00023136"/>
    </source>
</evidence>
<comment type="subcellular location">
    <subcellularLocation>
        <location evidence="1">Cell membrane</location>
        <topology evidence="1">Multi-pass membrane protein</topology>
    </subcellularLocation>
</comment>
<dbReference type="PANTHER" id="PTHR30561">
    <property type="entry name" value="SMR FAMILY PROTON-DEPENDENT DRUG EFFLUX TRANSPORTER SUGE"/>
    <property type="match status" value="1"/>
</dbReference>
<evidence type="ECO:0000256" key="7">
    <source>
        <dbReference type="ARBA" id="ARBA00022985"/>
    </source>
</evidence>
<keyword evidence="3" id="KW-0444">Lipid biosynthesis</keyword>
<feature type="transmembrane region" description="Helical" evidence="11">
    <location>
        <begin position="45"/>
        <end position="63"/>
    </location>
</feature>
<dbReference type="InterPro" id="IPR000620">
    <property type="entry name" value="EamA_dom"/>
</dbReference>
<keyword evidence="9" id="KW-0443">Lipid metabolism</keyword>
<keyword evidence="2" id="KW-1003">Cell membrane</keyword>
<dbReference type="Gene3D" id="1.10.3730.20">
    <property type="match status" value="1"/>
</dbReference>
<proteinExistence type="predicted"/>
<keyword evidence="10 11" id="KW-0472">Membrane</keyword>
<evidence type="ECO:0000256" key="9">
    <source>
        <dbReference type="ARBA" id="ARBA00023098"/>
    </source>
</evidence>
<dbReference type="RefSeq" id="WP_055733154.1">
    <property type="nucleotide sequence ID" value="NZ_BMDY01000017.1"/>
</dbReference>
<keyword evidence="6 11" id="KW-0812">Transmembrane</keyword>
<evidence type="ECO:0000259" key="12">
    <source>
        <dbReference type="Pfam" id="PF00892"/>
    </source>
</evidence>
<reference evidence="14" key="1">
    <citation type="journal article" date="2019" name="Int. J. Syst. Evol. Microbiol.">
        <title>The Global Catalogue of Microorganisms (GCM) 10K type strain sequencing project: providing services to taxonomists for standard genome sequencing and annotation.</title>
        <authorList>
            <consortium name="The Broad Institute Genomics Platform"/>
            <consortium name="The Broad Institute Genome Sequencing Center for Infectious Disease"/>
            <person name="Wu L."/>
            <person name="Ma J."/>
        </authorList>
    </citation>
    <scope>NUCLEOTIDE SEQUENCE [LARGE SCALE GENOMIC DNA]</scope>
    <source>
        <strain evidence="14">CGMCC 1.10131</strain>
    </source>
</reference>
<feature type="domain" description="EamA" evidence="12">
    <location>
        <begin position="26"/>
        <end position="112"/>
    </location>
</feature>
<evidence type="ECO:0000256" key="6">
    <source>
        <dbReference type="ARBA" id="ARBA00022692"/>
    </source>
</evidence>
<dbReference type="Pfam" id="PF00892">
    <property type="entry name" value="EamA"/>
    <property type="match status" value="1"/>
</dbReference>
<keyword evidence="8 11" id="KW-1133">Transmembrane helix</keyword>
<protein>
    <recommendedName>
        <fullName evidence="12">EamA domain-containing protein</fullName>
    </recommendedName>
</protein>
<dbReference type="InterPro" id="IPR037185">
    <property type="entry name" value="EmrE-like"/>
</dbReference>
<dbReference type="PANTHER" id="PTHR30561:SF9">
    <property type="entry name" value="4-AMINO-4-DEOXY-L-ARABINOSE-PHOSPHOUNDECAPRENOL FLIPPASE SUBUNIT ARNF-RELATED"/>
    <property type="match status" value="1"/>
</dbReference>
<evidence type="ECO:0000256" key="11">
    <source>
        <dbReference type="SAM" id="Phobius"/>
    </source>
</evidence>
<dbReference type="SUPFAM" id="SSF103481">
    <property type="entry name" value="Multidrug resistance efflux transporter EmrE"/>
    <property type="match status" value="1"/>
</dbReference>
<dbReference type="Proteomes" id="UP000651977">
    <property type="component" value="Unassembled WGS sequence"/>
</dbReference>
<keyword evidence="5" id="KW-0441">Lipid A biosynthesis</keyword>
<dbReference type="EMBL" id="BMDY01000017">
    <property type="protein sequence ID" value="GGB12669.1"/>
    <property type="molecule type" value="Genomic_DNA"/>
</dbReference>